<keyword evidence="1" id="KW-0689">Ribosomal protein</keyword>
<dbReference type="InterPro" id="IPR013823">
    <property type="entry name" value="Ribosomal_bL12_C"/>
</dbReference>
<feature type="domain" description="Large ribosomal subunit protein bL12 C-terminal" evidence="4">
    <location>
        <begin position="175"/>
        <end position="240"/>
    </location>
</feature>
<dbReference type="CDD" id="cd00387">
    <property type="entry name" value="Ribosomal_L7_L12"/>
    <property type="match status" value="1"/>
</dbReference>
<dbReference type="GO" id="GO:0003729">
    <property type="term" value="F:mRNA binding"/>
    <property type="evidence" value="ECO:0007669"/>
    <property type="project" value="TreeGrafter"/>
</dbReference>
<dbReference type="PANTHER" id="PTHR45987:SF4">
    <property type="entry name" value="LARGE RIBOSOMAL SUBUNIT PROTEIN BL12M"/>
    <property type="match status" value="1"/>
</dbReference>
<evidence type="ECO:0000259" key="4">
    <source>
        <dbReference type="Pfam" id="PF00542"/>
    </source>
</evidence>
<dbReference type="Pfam" id="PF00542">
    <property type="entry name" value="Ribosomal_L12"/>
    <property type="match status" value="1"/>
</dbReference>
<dbReference type="AlphaFoldDB" id="A0A2T1EB75"/>
<organism evidence="5 6">
    <name type="scientific">Stenomitos frigidus ULC18</name>
    <dbReference type="NCBI Taxonomy" id="2107698"/>
    <lineage>
        <taxon>Bacteria</taxon>
        <taxon>Bacillati</taxon>
        <taxon>Cyanobacteriota</taxon>
        <taxon>Cyanophyceae</taxon>
        <taxon>Leptolyngbyales</taxon>
        <taxon>Leptolyngbyaceae</taxon>
        <taxon>Stenomitos</taxon>
    </lineage>
</organism>
<feature type="transmembrane region" description="Helical" evidence="3">
    <location>
        <begin position="12"/>
        <end position="32"/>
    </location>
</feature>
<accession>A0A2T1EB75</accession>
<comment type="caution">
    <text evidence="5">The sequence shown here is derived from an EMBL/GenBank/DDBJ whole genome shotgun (WGS) entry which is preliminary data.</text>
</comment>
<dbReference type="InterPro" id="IPR014719">
    <property type="entry name" value="Ribosomal_bL12_C/ClpS-like"/>
</dbReference>
<dbReference type="SUPFAM" id="SSF54736">
    <property type="entry name" value="ClpS-like"/>
    <property type="match status" value="1"/>
</dbReference>
<reference evidence="5 6" key="2">
    <citation type="submission" date="2018-03" db="EMBL/GenBank/DDBJ databases">
        <title>The ancient ancestry and fast evolution of plastids.</title>
        <authorList>
            <person name="Moore K.R."/>
            <person name="Magnabosco C."/>
            <person name="Momper L."/>
            <person name="Gold D.A."/>
            <person name="Bosak T."/>
            <person name="Fournier G.P."/>
        </authorList>
    </citation>
    <scope>NUCLEOTIDE SEQUENCE [LARGE SCALE GENOMIC DNA]</scope>
    <source>
        <strain evidence="5 6">ULC18</strain>
    </source>
</reference>
<dbReference type="InterPro" id="IPR000206">
    <property type="entry name" value="Ribosomal_bL12"/>
</dbReference>
<keyword evidence="2" id="KW-0687">Ribonucleoprotein</keyword>
<keyword evidence="3" id="KW-0472">Membrane</keyword>
<dbReference type="GO" id="GO:0006412">
    <property type="term" value="P:translation"/>
    <property type="evidence" value="ECO:0007669"/>
    <property type="project" value="InterPro"/>
</dbReference>
<keyword evidence="6" id="KW-1185">Reference proteome</keyword>
<dbReference type="GO" id="GO:0003735">
    <property type="term" value="F:structural constituent of ribosome"/>
    <property type="evidence" value="ECO:0007669"/>
    <property type="project" value="InterPro"/>
</dbReference>
<evidence type="ECO:0000313" key="5">
    <source>
        <dbReference type="EMBL" id="PSB29945.1"/>
    </source>
</evidence>
<name>A0A2T1EB75_9CYAN</name>
<keyword evidence="3" id="KW-1133">Transmembrane helix</keyword>
<proteinExistence type="predicted"/>
<protein>
    <recommendedName>
        <fullName evidence="4">Large ribosomal subunit protein bL12 C-terminal domain-containing protein</fullName>
    </recommendedName>
</protein>
<sequence length="244" mass="26532">MGLVLGYMKLITKIMAGMLLGIGVPIALWAVTDIVNPRSTDRDGAVAALCFFGIPPSALGGWMIFGGRRRSRREEHDRLQASFFNLLKQGNGRITALGFAMETGLAGELAKAYLDERAREFDANFDVDDEGNMFYRFNLEGVSLPGSGSKAHPRARLPQKQRLVVGQPIASQGHFDVILEAVPGVHRIAAIKLVREFTGLGLKDAKELLEAVPTPLMVGVNESIAQQCKKQLETIGATVMVIEN</sequence>
<dbReference type="GO" id="GO:0022625">
    <property type="term" value="C:cytosolic large ribosomal subunit"/>
    <property type="evidence" value="ECO:0007669"/>
    <property type="project" value="TreeGrafter"/>
</dbReference>
<dbReference type="PANTHER" id="PTHR45987">
    <property type="entry name" value="39S RIBOSOMAL PROTEIN L12"/>
    <property type="match status" value="1"/>
</dbReference>
<evidence type="ECO:0000313" key="6">
    <source>
        <dbReference type="Proteomes" id="UP000239576"/>
    </source>
</evidence>
<evidence type="ECO:0000256" key="1">
    <source>
        <dbReference type="ARBA" id="ARBA00022980"/>
    </source>
</evidence>
<gene>
    <name evidence="5" type="ORF">C7B82_10360</name>
</gene>
<keyword evidence="3" id="KW-0812">Transmembrane</keyword>
<reference evidence="6" key="1">
    <citation type="submission" date="2018-02" db="EMBL/GenBank/DDBJ databases">
        <authorList>
            <person name="Moore K."/>
            <person name="Momper L."/>
        </authorList>
    </citation>
    <scope>NUCLEOTIDE SEQUENCE [LARGE SCALE GENOMIC DNA]</scope>
    <source>
        <strain evidence="6">ULC18</strain>
    </source>
</reference>
<dbReference type="Gene3D" id="3.30.1390.10">
    <property type="match status" value="1"/>
</dbReference>
<evidence type="ECO:0000256" key="3">
    <source>
        <dbReference type="SAM" id="Phobius"/>
    </source>
</evidence>
<dbReference type="Proteomes" id="UP000239576">
    <property type="component" value="Unassembled WGS sequence"/>
</dbReference>
<evidence type="ECO:0000256" key="2">
    <source>
        <dbReference type="ARBA" id="ARBA00023274"/>
    </source>
</evidence>
<feature type="transmembrane region" description="Helical" evidence="3">
    <location>
        <begin position="44"/>
        <end position="65"/>
    </location>
</feature>
<dbReference type="EMBL" id="PVWK01000057">
    <property type="protein sequence ID" value="PSB29945.1"/>
    <property type="molecule type" value="Genomic_DNA"/>
</dbReference>